<dbReference type="Gene3D" id="3.90.960.10">
    <property type="entry name" value="YbaK/aminoacyl-tRNA synthetase-associated domain"/>
    <property type="match status" value="1"/>
</dbReference>
<dbReference type="Proteomes" id="UP000266239">
    <property type="component" value="Unassembled WGS sequence"/>
</dbReference>
<dbReference type="CDD" id="cd04332">
    <property type="entry name" value="YbaK_like"/>
    <property type="match status" value="1"/>
</dbReference>
<dbReference type="SUPFAM" id="SSF55826">
    <property type="entry name" value="YbaK/ProRS associated domain"/>
    <property type="match status" value="1"/>
</dbReference>
<evidence type="ECO:0000259" key="1">
    <source>
        <dbReference type="Pfam" id="PF04073"/>
    </source>
</evidence>
<dbReference type="AlphaFoldDB" id="A0A397B8T7"/>
<dbReference type="EMBL" id="QUSZ01003374">
    <property type="protein sequence ID" value="RHY18701.1"/>
    <property type="molecule type" value="Genomic_DNA"/>
</dbReference>
<dbReference type="PANTHER" id="PTHR30411">
    <property type="entry name" value="CYTOPLASMIC PROTEIN"/>
    <property type="match status" value="1"/>
</dbReference>
<dbReference type="InterPro" id="IPR007214">
    <property type="entry name" value="YbaK/aa-tRNA-synth-assoc-dom"/>
</dbReference>
<feature type="domain" description="YbaK/aminoacyl-tRNA synthetase-associated" evidence="1">
    <location>
        <begin position="89"/>
        <end position="213"/>
    </location>
</feature>
<dbReference type="VEuPathDB" id="FungiDB:H257_01475"/>
<dbReference type="Pfam" id="PF04073">
    <property type="entry name" value="tRNA_edit"/>
    <property type="match status" value="1"/>
</dbReference>
<dbReference type="EMBL" id="QUTA01005564">
    <property type="protein sequence ID" value="RHY15172.1"/>
    <property type="molecule type" value="Genomic_DNA"/>
</dbReference>
<reference evidence="4 5" key="1">
    <citation type="submission" date="2018-08" db="EMBL/GenBank/DDBJ databases">
        <title>Aphanomyces genome sequencing and annotation.</title>
        <authorList>
            <person name="Minardi D."/>
            <person name="Oidtmann B."/>
            <person name="Van Der Giezen M."/>
            <person name="Studholme D.J."/>
        </authorList>
    </citation>
    <scope>NUCLEOTIDE SEQUENCE [LARGE SCALE GENOMIC DNA]</scope>
    <source>
        <strain evidence="3 4">Kv</strain>
        <strain evidence="2 5">Yx</strain>
    </source>
</reference>
<dbReference type="Proteomes" id="UP000265427">
    <property type="component" value="Unassembled WGS sequence"/>
</dbReference>
<sequence>MHGEMMFMVDEGVVELEERVAALDTRLRGLESVARVVHDIRSRQVYSARLHRAPHDYYDWTLADRAYVSTCSSGTSLALLMPPSIVRRKFLQCNVAQLCKSIIMENVAWKSDMPHVPRFVCVIVQYKAKINSDKVAKLIRDASTSVKISRKQVNFQHAPPDTSALLTGFEFNGVSPFGMSTALPVIVSAPVLELPYIWLGGGAHDVKLKVSVTQCVQSLSAIAGDVSESRQHALTTPLQN</sequence>
<dbReference type="GO" id="GO:0002161">
    <property type="term" value="F:aminoacyl-tRNA deacylase activity"/>
    <property type="evidence" value="ECO:0007669"/>
    <property type="project" value="InterPro"/>
</dbReference>
<evidence type="ECO:0000313" key="3">
    <source>
        <dbReference type="EMBL" id="RHY18701.1"/>
    </source>
</evidence>
<proteinExistence type="predicted"/>
<evidence type="ECO:0000313" key="4">
    <source>
        <dbReference type="Proteomes" id="UP000265427"/>
    </source>
</evidence>
<dbReference type="PANTHER" id="PTHR30411:SF4">
    <property type="entry name" value="YBAK_AMINOACYL-TRNA SYNTHETASE-ASSOCIATED DOMAIN-CONTAINING PROTEIN"/>
    <property type="match status" value="1"/>
</dbReference>
<accession>A0A397B8T7</accession>
<evidence type="ECO:0000313" key="2">
    <source>
        <dbReference type="EMBL" id="RHY15172.1"/>
    </source>
</evidence>
<organism evidence="2 5">
    <name type="scientific">Aphanomyces astaci</name>
    <name type="common">Crayfish plague agent</name>
    <dbReference type="NCBI Taxonomy" id="112090"/>
    <lineage>
        <taxon>Eukaryota</taxon>
        <taxon>Sar</taxon>
        <taxon>Stramenopiles</taxon>
        <taxon>Oomycota</taxon>
        <taxon>Saprolegniomycetes</taxon>
        <taxon>Saprolegniales</taxon>
        <taxon>Verrucalvaceae</taxon>
        <taxon>Aphanomyces</taxon>
    </lineage>
</organism>
<protein>
    <recommendedName>
        <fullName evidence="1">YbaK/aminoacyl-tRNA synthetase-associated domain-containing protein</fullName>
    </recommendedName>
</protein>
<name>A0A397B8T7_APHAT</name>
<comment type="caution">
    <text evidence="2">The sequence shown here is derived from an EMBL/GenBank/DDBJ whole genome shotgun (WGS) entry which is preliminary data.</text>
</comment>
<gene>
    <name evidence="2" type="ORF">DYB25_002175</name>
    <name evidence="3" type="ORF">DYB36_010283</name>
</gene>
<evidence type="ECO:0000313" key="5">
    <source>
        <dbReference type="Proteomes" id="UP000266239"/>
    </source>
</evidence>
<dbReference type="InterPro" id="IPR036754">
    <property type="entry name" value="YbaK/aa-tRNA-synt-asso_dom_sf"/>
</dbReference>